<comment type="caution">
    <text evidence="1">The sequence shown here is derived from an EMBL/GenBank/DDBJ whole genome shotgun (WGS) entry which is preliminary data.</text>
</comment>
<evidence type="ECO:0000313" key="2">
    <source>
        <dbReference type="Proteomes" id="UP000283509"/>
    </source>
</evidence>
<dbReference type="PANTHER" id="PTHR28037:SF1">
    <property type="entry name" value="ALCOHOL O-ACETYLTRANSFERASE 1-RELATED"/>
    <property type="match status" value="1"/>
</dbReference>
<evidence type="ECO:0008006" key="3">
    <source>
        <dbReference type="Google" id="ProtNLM"/>
    </source>
</evidence>
<reference evidence="1 2" key="1">
    <citation type="submission" date="2018-04" db="EMBL/GenBank/DDBJ databases">
        <authorList>
            <person name="Zhang X."/>
            <person name="Yuan J."/>
            <person name="Li F."/>
            <person name="Xiang J."/>
        </authorList>
    </citation>
    <scope>NUCLEOTIDE SEQUENCE [LARGE SCALE GENOMIC DNA]</scope>
    <source>
        <tissue evidence="1">Muscle</tissue>
    </source>
</reference>
<keyword evidence="2" id="KW-1185">Reference proteome</keyword>
<sequence length="501" mass="56311">MLATKRLLPRLPAAASYGLPRCLAGPSRAPRFSHAASKSAENGVLWLHPAGGTIERLDVAAKYAQLNLLGCLTINSCLPLEPAHFEEALKHLHRKISPLRACFRWREGTLWVCEALDPQLDFLVLKDSDVTTTINKLLIQPFENSAEAPLWRARLLPAAPGVPCPIPEMKEKFPHQYDLMLHIHHGLSDGITGFVIFSTFLKLLEAVVLGSPISKEQLGKLVSGEQSMDIEGEVLKNLESRPDEFQRMIDETANTKFTPLLEQAFGTPEEGISPTEYVMTDIEPRLLQNFQERCRSHGVTVNSGMTSVINTALVELVADAGLERDAYSITSRHPVNLRRYWNGDPVTAMGNHMGAISHTMQIPRHNRNTFWEHAKQFDTEFRRKLNDGDIFREKIVRSKTLPKDYSHDSFYGSPPTSIYDYMFSNILTPGFSDYGIGKTVQLTAAKNISNISNCEYSSMHLLSWFRDRVTYNIMYASGRVSRSTVQAFMSRIVTVLDRFSG</sequence>
<organism evidence="1 2">
    <name type="scientific">Penaeus vannamei</name>
    <name type="common">Whiteleg shrimp</name>
    <name type="synonym">Litopenaeus vannamei</name>
    <dbReference type="NCBI Taxonomy" id="6689"/>
    <lineage>
        <taxon>Eukaryota</taxon>
        <taxon>Metazoa</taxon>
        <taxon>Ecdysozoa</taxon>
        <taxon>Arthropoda</taxon>
        <taxon>Crustacea</taxon>
        <taxon>Multicrustacea</taxon>
        <taxon>Malacostraca</taxon>
        <taxon>Eumalacostraca</taxon>
        <taxon>Eucarida</taxon>
        <taxon>Decapoda</taxon>
        <taxon>Dendrobranchiata</taxon>
        <taxon>Penaeoidea</taxon>
        <taxon>Penaeidae</taxon>
        <taxon>Penaeus</taxon>
    </lineage>
</organism>
<proteinExistence type="predicted"/>
<dbReference type="SUPFAM" id="SSF52777">
    <property type="entry name" value="CoA-dependent acyltransferases"/>
    <property type="match status" value="2"/>
</dbReference>
<gene>
    <name evidence="1" type="ORF">C7M84_004185</name>
</gene>
<dbReference type="EMBL" id="QCYY01001562">
    <property type="protein sequence ID" value="ROT77156.1"/>
    <property type="molecule type" value="Genomic_DNA"/>
</dbReference>
<reference evidence="1 2" key="2">
    <citation type="submission" date="2019-01" db="EMBL/GenBank/DDBJ databases">
        <title>The decoding of complex shrimp genome reveals the adaptation for benthos swimmer, frequently molting mechanism and breeding impact on genome.</title>
        <authorList>
            <person name="Sun Y."/>
            <person name="Gao Y."/>
            <person name="Yu Y."/>
        </authorList>
    </citation>
    <scope>NUCLEOTIDE SEQUENCE [LARGE SCALE GENOMIC DNA]</scope>
    <source>
        <tissue evidence="1">Muscle</tissue>
    </source>
</reference>
<evidence type="ECO:0000313" key="1">
    <source>
        <dbReference type="EMBL" id="ROT77156.1"/>
    </source>
</evidence>
<accession>A0A3R7MA69</accession>
<dbReference type="Proteomes" id="UP000283509">
    <property type="component" value="Unassembled WGS sequence"/>
</dbReference>
<dbReference type="PANTHER" id="PTHR28037">
    <property type="entry name" value="ALCOHOL O-ACETYLTRANSFERASE 1-RELATED"/>
    <property type="match status" value="1"/>
</dbReference>
<dbReference type="Gene3D" id="3.30.559.10">
    <property type="entry name" value="Chloramphenicol acetyltransferase-like domain"/>
    <property type="match status" value="1"/>
</dbReference>
<dbReference type="InterPro" id="IPR052058">
    <property type="entry name" value="Alcohol_O-acetyltransferase"/>
</dbReference>
<name>A0A3R7MA69_PENVA</name>
<dbReference type="InterPro" id="IPR023213">
    <property type="entry name" value="CAT-like_dom_sf"/>
</dbReference>
<dbReference type="AlphaFoldDB" id="A0A3R7MA69"/>
<dbReference type="Gene3D" id="3.30.559.30">
    <property type="entry name" value="Nonribosomal peptide synthetase, condensation domain"/>
    <property type="match status" value="1"/>
</dbReference>
<protein>
    <recommendedName>
        <fullName evidence="3">Condensation domain-containing protein</fullName>
    </recommendedName>
</protein>
<dbReference type="OrthoDB" id="6347961at2759"/>